<evidence type="ECO:0000256" key="2">
    <source>
        <dbReference type="ARBA" id="ARBA00022448"/>
    </source>
</evidence>
<evidence type="ECO:0000313" key="8">
    <source>
        <dbReference type="Proteomes" id="UP001470230"/>
    </source>
</evidence>
<dbReference type="Gene3D" id="2.60.40.1170">
    <property type="entry name" value="Mu homology domain, subdomain B"/>
    <property type="match status" value="2"/>
</dbReference>
<reference evidence="7 8" key="1">
    <citation type="submission" date="2024-04" db="EMBL/GenBank/DDBJ databases">
        <title>Tritrichomonas musculus Genome.</title>
        <authorList>
            <person name="Alves-Ferreira E."/>
            <person name="Grigg M."/>
            <person name="Lorenzi H."/>
            <person name="Galac M."/>
        </authorList>
    </citation>
    <scope>NUCLEOTIDE SEQUENCE [LARGE SCALE GENOMIC DNA]</scope>
    <source>
        <strain evidence="7 8">EAF2021</strain>
    </source>
</reference>
<keyword evidence="8" id="KW-1185">Reference proteome</keyword>
<evidence type="ECO:0000256" key="1">
    <source>
        <dbReference type="ARBA" id="ARBA00004308"/>
    </source>
</evidence>
<keyword evidence="4" id="KW-0472">Membrane</keyword>
<dbReference type="Proteomes" id="UP001470230">
    <property type="component" value="Unassembled WGS sequence"/>
</dbReference>
<dbReference type="SUPFAM" id="SSF49447">
    <property type="entry name" value="Second domain of Mu2 adaptin subunit (ap50) of ap2 adaptor"/>
    <property type="match status" value="1"/>
</dbReference>
<dbReference type="InterPro" id="IPR036168">
    <property type="entry name" value="AP2_Mu_C_sf"/>
</dbReference>
<dbReference type="EMBL" id="JAPFFF010000011">
    <property type="protein sequence ID" value="KAK8878675.1"/>
    <property type="molecule type" value="Genomic_DNA"/>
</dbReference>
<proteinExistence type="inferred from homology"/>
<evidence type="ECO:0000256" key="5">
    <source>
        <dbReference type="PIRNR" id="PIRNR005992"/>
    </source>
</evidence>
<dbReference type="CDD" id="cd09252">
    <property type="entry name" value="AP-3_Mu3_Cterm"/>
    <property type="match status" value="1"/>
</dbReference>
<dbReference type="InterPro" id="IPR050431">
    <property type="entry name" value="Adaptor_comp_med_subunit"/>
</dbReference>
<evidence type="ECO:0000259" key="6">
    <source>
        <dbReference type="PROSITE" id="PS51072"/>
    </source>
</evidence>
<dbReference type="Pfam" id="PF00928">
    <property type="entry name" value="Adap_comp_sub"/>
    <property type="match status" value="1"/>
</dbReference>
<protein>
    <submittedName>
        <fullName evidence="7">AP-3 complex subunit mu-2</fullName>
    </submittedName>
</protein>
<sequence length="435" mass="48952">MTIKTKSLIVFEIGSTEHFNSYSFKRKKNFRMLSAIFLLNKEAIILIEKQYREKIPRSQIDAACVAIRDRSKNPPDIIEDGDYTILIHQQREIYIVGVCEGDEFALMPITLLQYVGRLLSDLLKNGCTEASIKDEYPVVYQILDFAIDFGYPLLNEENTIQTLLTRPPTDYSKGNRLQLDVVRPWRKVGVKRPSNEILLDIIETIDVVVSSHGRADFCHIRGSIEVNSKLSGNPLCKLILSPSTRYEDVTYHRCIEVDAPDAKVLPFVPPDGPFTLMKYRITATQSTIPVWIIPKFTWSKGSVTFEVTFKPDTSLPKPIEAIQVKFELPDGVLCPSLAAPEGKATYDSTSREVLWSIGTYSKKEPITLKGSASTEQGFDLGGRFPVISVIFVTIGIAPSGFKVEKLDIENVEYKPFKGIKYVAQSGNYEFRSGLC</sequence>
<keyword evidence="2 5" id="KW-0813">Transport</keyword>
<keyword evidence="3 5" id="KW-0653">Protein transport</keyword>
<comment type="caution">
    <text evidence="7">The sequence shown here is derived from an EMBL/GenBank/DDBJ whole genome shotgun (WGS) entry which is preliminary data.</text>
</comment>
<comment type="similarity">
    <text evidence="5">Belongs to the adaptor complexes medium subunit family.</text>
</comment>
<evidence type="ECO:0000256" key="3">
    <source>
        <dbReference type="ARBA" id="ARBA00022927"/>
    </source>
</evidence>
<dbReference type="SUPFAM" id="SSF64356">
    <property type="entry name" value="SNARE-like"/>
    <property type="match status" value="1"/>
</dbReference>
<dbReference type="PIRSF" id="PIRSF005992">
    <property type="entry name" value="Clathrin_mu"/>
    <property type="match status" value="1"/>
</dbReference>
<dbReference type="InterPro" id="IPR011012">
    <property type="entry name" value="Longin-like_dom_sf"/>
</dbReference>
<dbReference type="PRINTS" id="PR00314">
    <property type="entry name" value="CLATHRINADPT"/>
</dbReference>
<dbReference type="InterPro" id="IPR001392">
    <property type="entry name" value="Clathrin_mu"/>
</dbReference>
<feature type="domain" description="MHD" evidence="6">
    <location>
        <begin position="194"/>
        <end position="431"/>
    </location>
</feature>
<dbReference type="PROSITE" id="PS51072">
    <property type="entry name" value="MHD"/>
    <property type="match status" value="1"/>
</dbReference>
<dbReference type="PANTHER" id="PTHR10529">
    <property type="entry name" value="AP COMPLEX SUBUNIT MU"/>
    <property type="match status" value="1"/>
</dbReference>
<gene>
    <name evidence="7" type="ORF">M9Y10_005455</name>
</gene>
<comment type="subcellular location">
    <subcellularLocation>
        <location evidence="1">Endomembrane system</location>
    </subcellularLocation>
</comment>
<dbReference type="Gene3D" id="3.30.450.60">
    <property type="match status" value="1"/>
</dbReference>
<name>A0ABR2JL64_9EUKA</name>
<evidence type="ECO:0000256" key="4">
    <source>
        <dbReference type="ARBA" id="ARBA00023136"/>
    </source>
</evidence>
<organism evidence="7 8">
    <name type="scientific">Tritrichomonas musculus</name>
    <dbReference type="NCBI Taxonomy" id="1915356"/>
    <lineage>
        <taxon>Eukaryota</taxon>
        <taxon>Metamonada</taxon>
        <taxon>Parabasalia</taxon>
        <taxon>Tritrichomonadida</taxon>
        <taxon>Tritrichomonadidae</taxon>
        <taxon>Tritrichomonas</taxon>
    </lineage>
</organism>
<evidence type="ECO:0000313" key="7">
    <source>
        <dbReference type="EMBL" id="KAK8878675.1"/>
    </source>
</evidence>
<accession>A0ABR2JL64</accession>
<dbReference type="InterPro" id="IPR028565">
    <property type="entry name" value="MHD"/>
</dbReference>